<evidence type="ECO:0000256" key="7">
    <source>
        <dbReference type="ARBA" id="ARBA00022729"/>
    </source>
</evidence>
<protein>
    <recommendedName>
        <fullName evidence="3">glucuronosyltransferase</fullName>
        <ecNumber evidence="3">2.4.1.17</ecNumber>
    </recommendedName>
</protein>
<organism evidence="13 14">
    <name type="scientific">Camelus dromedarius</name>
    <name type="common">Dromedary</name>
    <name type="synonym">Arabian camel</name>
    <dbReference type="NCBI Taxonomy" id="9838"/>
    <lineage>
        <taxon>Eukaryota</taxon>
        <taxon>Metazoa</taxon>
        <taxon>Chordata</taxon>
        <taxon>Craniata</taxon>
        <taxon>Vertebrata</taxon>
        <taxon>Euteleostomi</taxon>
        <taxon>Mammalia</taxon>
        <taxon>Eutheria</taxon>
        <taxon>Laurasiatheria</taxon>
        <taxon>Artiodactyla</taxon>
        <taxon>Tylopoda</taxon>
        <taxon>Camelidae</taxon>
        <taxon>Camelus</taxon>
    </lineage>
</organism>
<keyword evidence="4" id="KW-0328">Glycosyltransferase</keyword>
<keyword evidence="10" id="KW-0472">Membrane</keyword>
<dbReference type="PANTHER" id="PTHR48043:SF12">
    <property type="entry name" value="UDP-GLUCURONOSYLTRANSFERASE 2B4"/>
    <property type="match status" value="1"/>
</dbReference>
<keyword evidence="9" id="KW-1133">Transmembrane helix</keyword>
<gene>
    <name evidence="13" type="ORF">Cadr_000001806</name>
</gene>
<keyword evidence="14" id="KW-1185">Reference proteome</keyword>
<keyword evidence="7 12" id="KW-0732">Signal</keyword>
<reference evidence="13 14" key="1">
    <citation type="journal article" date="2019" name="Mol. Ecol. Resour.">
        <title>Improving Illumina assemblies with Hi-C and long reads: an example with the North African dromedary.</title>
        <authorList>
            <person name="Elbers J.P."/>
            <person name="Rogers M.F."/>
            <person name="Perelman P.L."/>
            <person name="Proskuryakova A.A."/>
            <person name="Serdyukova N.A."/>
            <person name="Johnson W.E."/>
            <person name="Horin P."/>
            <person name="Corander J."/>
            <person name="Murphy D."/>
            <person name="Burger P.A."/>
        </authorList>
    </citation>
    <scope>NUCLEOTIDE SEQUENCE [LARGE SCALE GENOMIC DNA]</scope>
    <source>
        <strain evidence="13">Drom800</strain>
        <tissue evidence="13">Blood</tissue>
    </source>
</reference>
<comment type="similarity">
    <text evidence="2">Belongs to the UDP-glycosyltransferase family.</text>
</comment>
<keyword evidence="5 13" id="KW-0808">Transferase</keyword>
<evidence type="ECO:0000256" key="11">
    <source>
        <dbReference type="ARBA" id="ARBA00023180"/>
    </source>
</evidence>
<name>A0A5N4EFW9_CAMDR</name>
<dbReference type="InterPro" id="IPR050271">
    <property type="entry name" value="UDP-glycosyltransferase"/>
</dbReference>
<evidence type="ECO:0000256" key="1">
    <source>
        <dbReference type="ARBA" id="ARBA00004389"/>
    </source>
</evidence>
<evidence type="ECO:0000256" key="8">
    <source>
        <dbReference type="ARBA" id="ARBA00022824"/>
    </source>
</evidence>
<keyword evidence="8" id="KW-0256">Endoplasmic reticulum</keyword>
<dbReference type="PANTHER" id="PTHR48043">
    <property type="entry name" value="EG:EG0003.4 PROTEIN-RELATED"/>
    <property type="match status" value="1"/>
</dbReference>
<evidence type="ECO:0000313" key="14">
    <source>
        <dbReference type="Proteomes" id="UP000299084"/>
    </source>
</evidence>
<dbReference type="AlphaFoldDB" id="A0A5N4EFW9"/>
<feature type="signal peptide" evidence="12">
    <location>
        <begin position="1"/>
        <end position="23"/>
    </location>
</feature>
<dbReference type="STRING" id="9838.ENSCDRP00005025945"/>
<dbReference type="InterPro" id="IPR002213">
    <property type="entry name" value="UDP_glucos_trans"/>
</dbReference>
<evidence type="ECO:0000256" key="2">
    <source>
        <dbReference type="ARBA" id="ARBA00009995"/>
    </source>
</evidence>
<evidence type="ECO:0000256" key="3">
    <source>
        <dbReference type="ARBA" id="ARBA00012544"/>
    </source>
</evidence>
<comment type="subcellular location">
    <subcellularLocation>
        <location evidence="1">Endoplasmic reticulum membrane</location>
        <topology evidence="1">Single-pass membrane protein</topology>
    </subcellularLocation>
</comment>
<dbReference type="GO" id="GO:0015020">
    <property type="term" value="F:glucuronosyltransferase activity"/>
    <property type="evidence" value="ECO:0007669"/>
    <property type="project" value="UniProtKB-EC"/>
</dbReference>
<dbReference type="EMBL" id="JWIN03000002">
    <property type="protein sequence ID" value="KAB1282277.1"/>
    <property type="molecule type" value="Genomic_DNA"/>
</dbReference>
<dbReference type="Pfam" id="PF00201">
    <property type="entry name" value="UDPGT"/>
    <property type="match status" value="2"/>
</dbReference>
<keyword evidence="11" id="KW-0325">Glycoprotein</keyword>
<dbReference type="Proteomes" id="UP000299084">
    <property type="component" value="Unassembled WGS sequence"/>
</dbReference>
<comment type="caution">
    <text evidence="13">The sequence shown here is derived from an EMBL/GenBank/DDBJ whole genome shotgun (WGS) entry which is preliminary data.</text>
</comment>
<dbReference type="PROSITE" id="PS51257">
    <property type="entry name" value="PROKAR_LIPOPROTEIN"/>
    <property type="match status" value="1"/>
</dbReference>
<keyword evidence="6" id="KW-0812">Transmembrane</keyword>
<evidence type="ECO:0000256" key="4">
    <source>
        <dbReference type="ARBA" id="ARBA00022676"/>
    </source>
</evidence>
<accession>A0A5N4EFW9</accession>
<evidence type="ECO:0000256" key="6">
    <source>
        <dbReference type="ARBA" id="ARBA00022692"/>
    </source>
</evidence>
<proteinExistence type="inferred from homology"/>
<evidence type="ECO:0000256" key="10">
    <source>
        <dbReference type="ARBA" id="ARBA00023136"/>
    </source>
</evidence>
<dbReference type="EC" id="2.4.1.17" evidence="3"/>
<evidence type="ECO:0000256" key="12">
    <source>
        <dbReference type="SAM" id="SignalP"/>
    </source>
</evidence>
<evidence type="ECO:0000256" key="9">
    <source>
        <dbReference type="ARBA" id="ARBA00022989"/>
    </source>
</evidence>
<dbReference type="SUPFAM" id="SSF53756">
    <property type="entry name" value="UDP-Glycosyltransferase/glycogen phosphorylase"/>
    <property type="match status" value="2"/>
</dbReference>
<dbReference type="Gene3D" id="3.40.50.2000">
    <property type="entry name" value="Glycogen Phosphorylase B"/>
    <property type="match status" value="2"/>
</dbReference>
<evidence type="ECO:0000256" key="5">
    <source>
        <dbReference type="ARBA" id="ARBA00022679"/>
    </source>
</evidence>
<dbReference type="GO" id="GO:0005789">
    <property type="term" value="C:endoplasmic reticulum membrane"/>
    <property type="evidence" value="ECO:0007669"/>
    <property type="project" value="UniProtKB-SubCell"/>
</dbReference>
<evidence type="ECO:0000313" key="13">
    <source>
        <dbReference type="EMBL" id="KAB1282277.1"/>
    </source>
</evidence>
<dbReference type="FunFam" id="3.40.50.2000:FF:000081">
    <property type="entry name" value="UDP-glucuronosyltransferase 2A2"/>
    <property type="match status" value="2"/>
</dbReference>
<sequence length="598" mass="69860">MSMKWLSLLLLLQLNCFFSSGSCGKVLVWPVEYSHWINMKTILDELVTRDHEVTVLTSQASVLIDPSKPSAIKFEIFPTLLTKHDFENTIEHMLNKWTYMAKDSFWTYFSTVQSIFREFFDMQMKICKDVVSNKKLMTKLHESRFDVVLADAIGPCGELLAEILQIPLVYSLRFSPGFALEKYGGKLPLPPSYVPVIMSELGDQMTFMERVKNMMYVLYFDFWFQTFNEKKWNQFYSEVLGRPTTLLETIGKADMWLIRTFWDFEFPRPLLPNFEFVGGLHCKPAKPLPKLNCFFSSGSCGKVLVWPVEYSHWINMKTILDELVMKGHEVTVLTSQASVLIDPSKPSAIKFEIFPTLLTKHDFENTIEHMFNTWTYMAKDSVWTYFSTVQSIFREYSDMQIKVCKDLVSNKKLMTKLHESRFDVVLADAIGPCGELLAEILQIPLVYSLRFSPGFALEKYGGKLPLPPSYVPVIMSELGDQMTFMERVKNMMYVLYFDFWFQTFNEKKWNQFYSEVLGRPTTLLETIGKADMWLIRTFWDFEFPRPLLPNFEFVGGLHCKPAKPLPKEDPLHYGDNWEADMWLIRTFGFEFPRPLLKF</sequence>
<feature type="chain" id="PRO_5024362851" description="glucuronosyltransferase" evidence="12">
    <location>
        <begin position="24"/>
        <end position="598"/>
    </location>
</feature>